<dbReference type="InterPro" id="IPR041700">
    <property type="entry name" value="OMP_b-brl_3"/>
</dbReference>
<evidence type="ECO:0000256" key="4">
    <source>
        <dbReference type="ARBA" id="ARBA00022692"/>
    </source>
</evidence>
<evidence type="ECO:0000259" key="10">
    <source>
        <dbReference type="Pfam" id="PF07715"/>
    </source>
</evidence>
<evidence type="ECO:0000256" key="3">
    <source>
        <dbReference type="ARBA" id="ARBA00022452"/>
    </source>
</evidence>
<feature type="chain" id="PRO_5036952567" evidence="9">
    <location>
        <begin position="19"/>
        <end position="827"/>
    </location>
</feature>
<keyword evidence="3 8" id="KW-1134">Transmembrane beta strand</keyword>
<dbReference type="Gene3D" id="2.60.40.1120">
    <property type="entry name" value="Carboxypeptidase-like, regulatory domain"/>
    <property type="match status" value="1"/>
</dbReference>
<evidence type="ECO:0000256" key="6">
    <source>
        <dbReference type="ARBA" id="ARBA00023136"/>
    </source>
</evidence>
<sequence length="827" mass="91786">MKNLLLLFVLISSANVVAQQRGPTGGGASQITGKVTGIILDEKTKEPIPYATVVIKSPQDGETINGVITEADGSFKILNIKLGEYQLQISFVGYASLTQKIELTPKSPDVNLDNILLQTDTDVLDEVMVSGQREVVENKIDRIVYNAEQDVANAGGDASDVLRRAPLLSVDQDGNVSLRGSQNIQILINGKPSSMFGSSPGDALKMIPADQIKSVEVITSPSAKYDGEGTAGIINIITKKQTPQGFAGNVDITAGTRINREVVGLNAGAGRFGFNLNGSSFQSWPQTAITDFTQTTTDPNGDQSTINQYGGSESYRIGYFGNAGAFYDFNAYHSLSTSVRLRGFNSVNQGTNTVDSLFNENLIRSYDRFTDTESQNGGYEWSLDYVMKFPEQEGRELSASYKIDGNINDTQFKIEQDLNNIANNYENAINNNDGRNRENTIQLDYTHPLGEKLKLESGFKTIFRDISSGFNYEYRPSEGNNYLEDPDRTDVFYYNQDVYAGYISSQYNITKKLGMIAGVRYEFTDISGSFDEATERNFDGDTLQYENWLPSIILNQRFGKTSSVKLAYNRRISRPSLRNVNPYIQIGNVNNFTFGNPGLRPELSDNFELGYNTFVKGTSINLSAFYNLTSDVIQSITTRQETGAVTEFENIGTQQNIGSNLFVSTTLFKIWTIRGGINANYVISEGVVNGVLRENEALLFSGNLNSNIKLPYDITVDAFGFARPRQQTLQGFNPGFSIFGLGAKKQILDERGSIGISIIEPFQKRKPFISEIENENFYQRNAFEIPFRSFGINFSYKFGKLDYKARQRRSKISNDDQKGGDEGGQNF</sequence>
<keyword evidence="12" id="KW-0675">Receptor</keyword>
<reference evidence="12" key="1">
    <citation type="submission" date="2021-01" db="EMBL/GenBank/DDBJ databases">
        <title>Marivirga aurantiaca sp. nov., isolated from intertidal surface sediments.</title>
        <authorList>
            <person name="Zhang M."/>
        </authorList>
    </citation>
    <scope>NUCLEOTIDE SEQUENCE</scope>
    <source>
        <strain evidence="12">S37H4</strain>
    </source>
</reference>
<dbReference type="InterPro" id="IPR008969">
    <property type="entry name" value="CarboxyPept-like_regulatory"/>
</dbReference>
<dbReference type="SUPFAM" id="SSF56935">
    <property type="entry name" value="Porins"/>
    <property type="match status" value="1"/>
</dbReference>
<dbReference type="GO" id="GO:0015344">
    <property type="term" value="F:siderophore uptake transmembrane transporter activity"/>
    <property type="evidence" value="ECO:0007669"/>
    <property type="project" value="TreeGrafter"/>
</dbReference>
<dbReference type="Gene3D" id="2.170.130.10">
    <property type="entry name" value="TonB-dependent receptor, plug domain"/>
    <property type="match status" value="1"/>
</dbReference>
<evidence type="ECO:0000256" key="2">
    <source>
        <dbReference type="ARBA" id="ARBA00022448"/>
    </source>
</evidence>
<dbReference type="PANTHER" id="PTHR30069">
    <property type="entry name" value="TONB-DEPENDENT OUTER MEMBRANE RECEPTOR"/>
    <property type="match status" value="1"/>
</dbReference>
<name>A0A934X0U5_9BACT</name>
<keyword evidence="2 8" id="KW-0813">Transport</keyword>
<evidence type="ECO:0000313" key="13">
    <source>
        <dbReference type="Proteomes" id="UP000611723"/>
    </source>
</evidence>
<keyword evidence="7 8" id="KW-0998">Cell outer membrane</keyword>
<evidence type="ECO:0000256" key="7">
    <source>
        <dbReference type="ARBA" id="ARBA00023237"/>
    </source>
</evidence>
<accession>A0A934X0U5</accession>
<feature type="signal peptide" evidence="9">
    <location>
        <begin position="1"/>
        <end position="18"/>
    </location>
</feature>
<dbReference type="RefSeq" id="WP_201431948.1">
    <property type="nucleotide sequence ID" value="NZ_JAEQBW010000007.1"/>
</dbReference>
<dbReference type="InterPro" id="IPR012910">
    <property type="entry name" value="Plug_dom"/>
</dbReference>
<evidence type="ECO:0000256" key="1">
    <source>
        <dbReference type="ARBA" id="ARBA00004571"/>
    </source>
</evidence>
<dbReference type="Gene3D" id="2.40.170.20">
    <property type="entry name" value="TonB-dependent receptor, beta-barrel domain"/>
    <property type="match status" value="1"/>
</dbReference>
<comment type="subcellular location">
    <subcellularLocation>
        <location evidence="1 8">Cell outer membrane</location>
        <topology evidence="1 8">Multi-pass membrane protein</topology>
    </subcellularLocation>
</comment>
<dbReference type="InterPro" id="IPR039426">
    <property type="entry name" value="TonB-dep_rcpt-like"/>
</dbReference>
<dbReference type="InterPro" id="IPR037066">
    <property type="entry name" value="Plug_dom_sf"/>
</dbReference>
<organism evidence="12 13">
    <name type="scientific">Marivirga aurantiaca</name>
    <dbReference type="NCBI Taxonomy" id="2802615"/>
    <lineage>
        <taxon>Bacteria</taxon>
        <taxon>Pseudomonadati</taxon>
        <taxon>Bacteroidota</taxon>
        <taxon>Cytophagia</taxon>
        <taxon>Cytophagales</taxon>
        <taxon>Marivirgaceae</taxon>
        <taxon>Marivirga</taxon>
    </lineage>
</organism>
<dbReference type="Pfam" id="PF14905">
    <property type="entry name" value="OMP_b-brl_3"/>
    <property type="match status" value="1"/>
</dbReference>
<evidence type="ECO:0000256" key="5">
    <source>
        <dbReference type="ARBA" id="ARBA00022729"/>
    </source>
</evidence>
<keyword evidence="6 8" id="KW-0472">Membrane</keyword>
<dbReference type="Proteomes" id="UP000611723">
    <property type="component" value="Unassembled WGS sequence"/>
</dbReference>
<gene>
    <name evidence="12" type="ORF">JKA74_14565</name>
</gene>
<dbReference type="EMBL" id="JAEQBW010000007">
    <property type="protein sequence ID" value="MBK6266266.1"/>
    <property type="molecule type" value="Genomic_DNA"/>
</dbReference>
<proteinExistence type="inferred from homology"/>
<feature type="domain" description="TonB-dependent receptor plug" evidence="10">
    <location>
        <begin position="143"/>
        <end position="233"/>
    </location>
</feature>
<dbReference type="PANTHER" id="PTHR30069:SF29">
    <property type="entry name" value="HEMOGLOBIN AND HEMOGLOBIN-HAPTOGLOBIN-BINDING PROTEIN 1-RELATED"/>
    <property type="match status" value="1"/>
</dbReference>
<evidence type="ECO:0000313" key="12">
    <source>
        <dbReference type="EMBL" id="MBK6266266.1"/>
    </source>
</evidence>
<dbReference type="AlphaFoldDB" id="A0A934X0U5"/>
<evidence type="ECO:0000256" key="9">
    <source>
        <dbReference type="SAM" id="SignalP"/>
    </source>
</evidence>
<evidence type="ECO:0000256" key="8">
    <source>
        <dbReference type="PROSITE-ProRule" id="PRU01360"/>
    </source>
</evidence>
<dbReference type="GO" id="GO:0009279">
    <property type="term" value="C:cell outer membrane"/>
    <property type="evidence" value="ECO:0007669"/>
    <property type="project" value="UniProtKB-SubCell"/>
</dbReference>
<dbReference type="InterPro" id="IPR036942">
    <property type="entry name" value="Beta-barrel_TonB_sf"/>
</dbReference>
<dbReference type="PROSITE" id="PS52016">
    <property type="entry name" value="TONB_DEPENDENT_REC_3"/>
    <property type="match status" value="1"/>
</dbReference>
<dbReference type="GO" id="GO:0044718">
    <property type="term" value="P:siderophore transmembrane transport"/>
    <property type="evidence" value="ECO:0007669"/>
    <property type="project" value="TreeGrafter"/>
</dbReference>
<keyword evidence="4 8" id="KW-0812">Transmembrane</keyword>
<feature type="domain" description="Outer membrane protein beta-barrel" evidence="11">
    <location>
        <begin position="391"/>
        <end position="796"/>
    </location>
</feature>
<dbReference type="Pfam" id="PF13715">
    <property type="entry name" value="CarbopepD_reg_2"/>
    <property type="match status" value="1"/>
</dbReference>
<protein>
    <submittedName>
        <fullName evidence="12">TonB-dependent receptor</fullName>
    </submittedName>
</protein>
<evidence type="ECO:0000259" key="11">
    <source>
        <dbReference type="Pfam" id="PF14905"/>
    </source>
</evidence>
<dbReference type="SUPFAM" id="SSF49464">
    <property type="entry name" value="Carboxypeptidase regulatory domain-like"/>
    <property type="match status" value="1"/>
</dbReference>
<keyword evidence="5 9" id="KW-0732">Signal</keyword>
<dbReference type="Pfam" id="PF07715">
    <property type="entry name" value="Plug"/>
    <property type="match status" value="1"/>
</dbReference>
<comment type="caution">
    <text evidence="12">The sequence shown here is derived from an EMBL/GenBank/DDBJ whole genome shotgun (WGS) entry which is preliminary data.</text>
</comment>
<keyword evidence="13" id="KW-1185">Reference proteome</keyword>
<comment type="similarity">
    <text evidence="8">Belongs to the TonB-dependent receptor family.</text>
</comment>